<organism evidence="4 5">
    <name type="scientific">Antarctobacter heliothermus</name>
    <dbReference type="NCBI Taxonomy" id="74033"/>
    <lineage>
        <taxon>Bacteria</taxon>
        <taxon>Pseudomonadati</taxon>
        <taxon>Pseudomonadota</taxon>
        <taxon>Alphaproteobacteria</taxon>
        <taxon>Rhodobacterales</taxon>
        <taxon>Roseobacteraceae</taxon>
        <taxon>Antarctobacter</taxon>
    </lineage>
</organism>
<proteinExistence type="predicted"/>
<dbReference type="Pfam" id="PF00583">
    <property type="entry name" value="Acetyltransf_1"/>
    <property type="match status" value="1"/>
</dbReference>
<evidence type="ECO:0000256" key="1">
    <source>
        <dbReference type="ARBA" id="ARBA00022679"/>
    </source>
</evidence>
<protein>
    <submittedName>
        <fullName evidence="4">Acetyltransferase (GNAT) family protein</fullName>
    </submittedName>
</protein>
<dbReference type="OrthoDB" id="8450419at2"/>
<dbReference type="EMBL" id="CP022540">
    <property type="protein sequence ID" value="ASP21275.1"/>
    <property type="molecule type" value="Genomic_DNA"/>
</dbReference>
<dbReference type="Proteomes" id="UP000203589">
    <property type="component" value="Chromosome"/>
</dbReference>
<dbReference type="InterPro" id="IPR016181">
    <property type="entry name" value="Acyl_CoA_acyltransferase"/>
</dbReference>
<evidence type="ECO:0000313" key="4">
    <source>
        <dbReference type="EMBL" id="ASP21275.1"/>
    </source>
</evidence>
<dbReference type="KEGG" id="aht:ANTHELSMS3_02614"/>
<dbReference type="PROSITE" id="PS51186">
    <property type="entry name" value="GNAT"/>
    <property type="match status" value="1"/>
</dbReference>
<keyword evidence="1 4" id="KW-0808">Transferase</keyword>
<dbReference type="CDD" id="cd04301">
    <property type="entry name" value="NAT_SF"/>
    <property type="match status" value="1"/>
</dbReference>
<name>A0A222E504_9RHOB</name>
<dbReference type="RefSeq" id="WP_094035208.1">
    <property type="nucleotide sequence ID" value="NZ_CP022540.1"/>
</dbReference>
<dbReference type="PANTHER" id="PTHR43877">
    <property type="entry name" value="AMINOALKYLPHOSPHONATE N-ACETYLTRANSFERASE-RELATED-RELATED"/>
    <property type="match status" value="1"/>
</dbReference>
<dbReference type="InterPro" id="IPR000182">
    <property type="entry name" value="GNAT_dom"/>
</dbReference>
<dbReference type="Gene3D" id="3.40.630.30">
    <property type="match status" value="1"/>
</dbReference>
<evidence type="ECO:0000256" key="2">
    <source>
        <dbReference type="ARBA" id="ARBA00023315"/>
    </source>
</evidence>
<dbReference type="SUPFAM" id="SSF55729">
    <property type="entry name" value="Acyl-CoA N-acyltransferases (Nat)"/>
    <property type="match status" value="1"/>
</dbReference>
<feature type="domain" description="N-acetyltransferase" evidence="3">
    <location>
        <begin position="1"/>
        <end position="154"/>
    </location>
</feature>
<accession>A0A222E504</accession>
<keyword evidence="2" id="KW-0012">Acyltransferase</keyword>
<evidence type="ECO:0000259" key="3">
    <source>
        <dbReference type="PROSITE" id="PS51186"/>
    </source>
</evidence>
<keyword evidence="5" id="KW-1185">Reference proteome</keyword>
<gene>
    <name evidence="4" type="ORF">ANTHELSMS3_02614</name>
</gene>
<dbReference type="InterPro" id="IPR050832">
    <property type="entry name" value="Bact_Acetyltransf"/>
</dbReference>
<dbReference type="GO" id="GO:0016747">
    <property type="term" value="F:acyltransferase activity, transferring groups other than amino-acyl groups"/>
    <property type="evidence" value="ECO:0007669"/>
    <property type="project" value="InterPro"/>
</dbReference>
<sequence length="154" mass="17321">MIDTATDHDIPTLADMLYALNAHHAADLPGRFHTDGTEAALRTFFAQKLGQGACVLLYRTEGVPRAYLMWQILDHAGTALEHPRRQALLDHIYVQPIWRHRGLARRLIARFEQDSRAQGCTGWITRVHAFNTPSAALMRGAGAHLAVEVYEKRL</sequence>
<reference evidence="4 5" key="1">
    <citation type="submission" date="2017-07" db="EMBL/GenBank/DDBJ databases">
        <title>Genome Sequence of Antarctobacter heliothermus Strain SMS3 Isolated from a culture of the Diatom Skeletonema marinoi.</title>
        <authorList>
            <person name="Topel M."/>
            <person name="Pinder M.I.M."/>
            <person name="Johansson O.N."/>
            <person name="Kourtchenko O."/>
            <person name="Godhe A."/>
            <person name="Clarke A.K."/>
        </authorList>
    </citation>
    <scope>NUCLEOTIDE SEQUENCE [LARGE SCALE GENOMIC DNA]</scope>
    <source>
        <strain evidence="4 5">SMS3</strain>
    </source>
</reference>
<evidence type="ECO:0000313" key="5">
    <source>
        <dbReference type="Proteomes" id="UP000203589"/>
    </source>
</evidence>
<dbReference type="AlphaFoldDB" id="A0A222E504"/>